<dbReference type="PROSITE" id="PS01302">
    <property type="entry name" value="UPF0758"/>
    <property type="match status" value="1"/>
</dbReference>
<keyword evidence="3" id="KW-0378">Hydrolase</keyword>
<dbReference type="GO" id="GO:0046872">
    <property type="term" value="F:metal ion binding"/>
    <property type="evidence" value="ECO:0007669"/>
    <property type="project" value="UniProtKB-KW"/>
</dbReference>
<proteinExistence type="predicted"/>
<gene>
    <name evidence="7" type="ORF">BTO18_16475</name>
</gene>
<dbReference type="PANTHER" id="PTHR30471">
    <property type="entry name" value="DNA REPAIR PROTEIN RADC"/>
    <property type="match status" value="1"/>
</dbReference>
<dbReference type="InterPro" id="IPR001405">
    <property type="entry name" value="UPF0758"/>
</dbReference>
<evidence type="ECO:0000256" key="5">
    <source>
        <dbReference type="ARBA" id="ARBA00023049"/>
    </source>
</evidence>
<evidence type="ECO:0000256" key="4">
    <source>
        <dbReference type="ARBA" id="ARBA00022833"/>
    </source>
</evidence>
<evidence type="ECO:0000256" key="1">
    <source>
        <dbReference type="ARBA" id="ARBA00022670"/>
    </source>
</evidence>
<dbReference type="InterPro" id="IPR020891">
    <property type="entry name" value="UPF0758_CS"/>
</dbReference>
<evidence type="ECO:0000313" key="8">
    <source>
        <dbReference type="Proteomes" id="UP000238882"/>
    </source>
</evidence>
<name>A0A2S7WTX7_9FLAO</name>
<keyword evidence="4" id="KW-0862">Zinc</keyword>
<sequence>MGCNEIELHYNRTVFSEMKYIKSAEDVNKLIRTFIDTKRIDYKEFFWVLLLNYANRVLGISEISVGVSTHVTADVKEVTQLALLTASTQIIVIHNHPSGKLNPSKADENITAKIKKALNLFYIVLLDHLIITSEDYFSFADKHLL</sequence>
<protein>
    <recommendedName>
        <fullName evidence="6">MPN domain-containing protein</fullName>
    </recommendedName>
</protein>
<keyword evidence="8" id="KW-1185">Reference proteome</keyword>
<evidence type="ECO:0000313" key="7">
    <source>
        <dbReference type="EMBL" id="PQJ81053.1"/>
    </source>
</evidence>
<dbReference type="InterPro" id="IPR025657">
    <property type="entry name" value="RadC_JAB"/>
</dbReference>
<dbReference type="Pfam" id="PF04002">
    <property type="entry name" value="RadC"/>
    <property type="match status" value="1"/>
</dbReference>
<dbReference type="PROSITE" id="PS50249">
    <property type="entry name" value="MPN"/>
    <property type="match status" value="1"/>
</dbReference>
<dbReference type="Proteomes" id="UP000238882">
    <property type="component" value="Unassembled WGS sequence"/>
</dbReference>
<dbReference type="Gene3D" id="3.40.140.10">
    <property type="entry name" value="Cytidine Deaminase, domain 2"/>
    <property type="match status" value="1"/>
</dbReference>
<keyword evidence="5" id="KW-0482">Metalloprotease</keyword>
<dbReference type="GO" id="GO:0006508">
    <property type="term" value="P:proteolysis"/>
    <property type="evidence" value="ECO:0007669"/>
    <property type="project" value="UniProtKB-KW"/>
</dbReference>
<evidence type="ECO:0000256" key="3">
    <source>
        <dbReference type="ARBA" id="ARBA00022801"/>
    </source>
</evidence>
<dbReference type="EMBL" id="MSCN01000001">
    <property type="protein sequence ID" value="PQJ81053.1"/>
    <property type="molecule type" value="Genomic_DNA"/>
</dbReference>
<evidence type="ECO:0000256" key="2">
    <source>
        <dbReference type="ARBA" id="ARBA00022723"/>
    </source>
</evidence>
<keyword evidence="2" id="KW-0479">Metal-binding</keyword>
<dbReference type="InterPro" id="IPR037518">
    <property type="entry name" value="MPN"/>
</dbReference>
<organism evidence="7 8">
    <name type="scientific">Polaribacter porphyrae</name>
    <dbReference type="NCBI Taxonomy" id="1137780"/>
    <lineage>
        <taxon>Bacteria</taxon>
        <taxon>Pseudomonadati</taxon>
        <taxon>Bacteroidota</taxon>
        <taxon>Flavobacteriia</taxon>
        <taxon>Flavobacteriales</taxon>
        <taxon>Flavobacteriaceae</taxon>
    </lineage>
</organism>
<dbReference type="CDD" id="cd08071">
    <property type="entry name" value="MPN_DUF2466"/>
    <property type="match status" value="1"/>
</dbReference>
<comment type="caution">
    <text evidence="7">The sequence shown here is derived from an EMBL/GenBank/DDBJ whole genome shotgun (WGS) entry which is preliminary data.</text>
</comment>
<dbReference type="GO" id="GO:0008237">
    <property type="term" value="F:metallopeptidase activity"/>
    <property type="evidence" value="ECO:0007669"/>
    <property type="project" value="UniProtKB-KW"/>
</dbReference>
<keyword evidence="1" id="KW-0645">Protease</keyword>
<accession>A0A2S7WTX7</accession>
<dbReference type="PANTHER" id="PTHR30471:SF3">
    <property type="entry name" value="UPF0758 PROTEIN YEES-RELATED"/>
    <property type="match status" value="1"/>
</dbReference>
<reference evidence="7 8" key="1">
    <citation type="submission" date="2016-12" db="EMBL/GenBank/DDBJ databases">
        <title>Trade-off between light-utilization and light-protection in marine flavobacteria.</title>
        <authorList>
            <person name="Kumagai Y."/>
            <person name="Yoshizawa S."/>
            <person name="Kogure K."/>
            <person name="Iwasaki W."/>
        </authorList>
    </citation>
    <scope>NUCLEOTIDE SEQUENCE [LARGE SCALE GENOMIC DNA]</scope>
    <source>
        <strain evidence="7 8">NBRC 108759</strain>
    </source>
</reference>
<dbReference type="AlphaFoldDB" id="A0A2S7WTX7"/>
<feature type="domain" description="MPN" evidence="6">
    <location>
        <begin position="20"/>
        <end position="145"/>
    </location>
</feature>
<evidence type="ECO:0000259" key="6">
    <source>
        <dbReference type="PROSITE" id="PS50249"/>
    </source>
</evidence>